<accession>A0AAD7TYG3</accession>
<proteinExistence type="predicted"/>
<dbReference type="AlphaFoldDB" id="A0AAD7TYG3"/>
<dbReference type="SUPFAM" id="SSF52047">
    <property type="entry name" value="RNI-like"/>
    <property type="match status" value="1"/>
</dbReference>
<protein>
    <submittedName>
        <fullName evidence="1">Uncharacterized protein</fullName>
    </submittedName>
</protein>
<keyword evidence="2" id="KW-1185">Reference proteome</keyword>
<name>A0AAD7TYG3_9APHY</name>
<sequence>MNHDVLTMIIEELHATSLRALQQLSMTCQHLRRCSMPTLFRTCVVVQKVPIKEAFLPDTLWPHIQNLVLRDVCPDWYAAVVRRRLPDPTTYPPMHYTQDPLLCGIFDGTTLGSALRAMPKLRSVTVWCGEDIDHGLPWHVLQVVLTLPHLHDFSCHHYRFSPTADPSDVLVLDAPMPLASFRYKLNAYRPVPRAHDPEKDALSVFLKACHAALEVLWLPTESTPFHPLLSLEWHSLRELRLRGEFTWDGDPLVFALRNMPKLRLLKLDFALLRDTPRPIWPENHTASYSWPELIDLQVSFPCIDDQLYAHLPPTLRRLSLRFFPHRIIDSWCTQWKRDWRFPSPSAEQLRDILRHCCCPDLKHLEVEYHQDGYEQHLIKDIASLFPSLKSLKILRYRQQGAADLDMEKFGRLLRPLNALRELSLHLDLEITPYPVEDVAFGMYMFPHGSAQELEEALRKIADVLAQNLPSSVGVIKFLQPWMTEDYKWTVYNIIRGENGEVQPRAEYDVVQNLGTDASTTHCDTGRHMDMLIALEQ</sequence>
<dbReference type="InterPro" id="IPR032675">
    <property type="entry name" value="LRR_dom_sf"/>
</dbReference>
<evidence type="ECO:0000313" key="1">
    <source>
        <dbReference type="EMBL" id="KAJ8489203.1"/>
    </source>
</evidence>
<dbReference type="Gene3D" id="3.80.10.10">
    <property type="entry name" value="Ribonuclease Inhibitor"/>
    <property type="match status" value="1"/>
</dbReference>
<evidence type="ECO:0000313" key="2">
    <source>
        <dbReference type="Proteomes" id="UP001215151"/>
    </source>
</evidence>
<reference evidence="1" key="1">
    <citation type="submission" date="2022-11" db="EMBL/GenBank/DDBJ databases">
        <title>Genome Sequence of Cubamyces cubensis.</title>
        <authorList>
            <person name="Buettner E."/>
        </authorList>
    </citation>
    <scope>NUCLEOTIDE SEQUENCE</scope>
    <source>
        <strain evidence="1">MPL-01</strain>
    </source>
</reference>
<gene>
    <name evidence="1" type="ORF">ONZ51_g3058</name>
</gene>
<dbReference type="Proteomes" id="UP001215151">
    <property type="component" value="Unassembled WGS sequence"/>
</dbReference>
<dbReference type="EMBL" id="JAPEVG010000052">
    <property type="protein sequence ID" value="KAJ8489203.1"/>
    <property type="molecule type" value="Genomic_DNA"/>
</dbReference>
<comment type="caution">
    <text evidence="1">The sequence shown here is derived from an EMBL/GenBank/DDBJ whole genome shotgun (WGS) entry which is preliminary data.</text>
</comment>
<organism evidence="1 2">
    <name type="scientific">Trametes cubensis</name>
    <dbReference type="NCBI Taxonomy" id="1111947"/>
    <lineage>
        <taxon>Eukaryota</taxon>
        <taxon>Fungi</taxon>
        <taxon>Dikarya</taxon>
        <taxon>Basidiomycota</taxon>
        <taxon>Agaricomycotina</taxon>
        <taxon>Agaricomycetes</taxon>
        <taxon>Polyporales</taxon>
        <taxon>Polyporaceae</taxon>
        <taxon>Trametes</taxon>
    </lineage>
</organism>